<dbReference type="OrthoDB" id="3243184at2"/>
<proteinExistence type="predicted"/>
<keyword evidence="2" id="KW-1185">Reference proteome</keyword>
<name>A0A087AQW9_9BIFI</name>
<dbReference type="eggNOG" id="ENOG5031Y4U">
    <property type="taxonomic scope" value="Bacteria"/>
</dbReference>
<evidence type="ECO:0000313" key="1">
    <source>
        <dbReference type="EMBL" id="KFI61169.1"/>
    </source>
</evidence>
<dbReference type="Proteomes" id="UP000029046">
    <property type="component" value="Unassembled WGS sequence"/>
</dbReference>
<dbReference type="AlphaFoldDB" id="A0A087AQW9"/>
<evidence type="ECO:0000313" key="2">
    <source>
        <dbReference type="Proteomes" id="UP000029046"/>
    </source>
</evidence>
<dbReference type="EMBL" id="JGYX01000002">
    <property type="protein sequence ID" value="KFI61169.1"/>
    <property type="molecule type" value="Genomic_DNA"/>
</dbReference>
<accession>A0A087AQW9</accession>
<protein>
    <recommendedName>
        <fullName evidence="3">DUF4192 family protein</fullName>
    </recommendedName>
</protein>
<reference evidence="1 2" key="1">
    <citation type="submission" date="2014-03" db="EMBL/GenBank/DDBJ databases">
        <title>Genomics of Bifidobacteria.</title>
        <authorList>
            <person name="Ventura M."/>
            <person name="Milani C."/>
            <person name="Lugli G.A."/>
        </authorList>
    </citation>
    <scope>NUCLEOTIDE SEQUENCE [LARGE SCALE GENOMIC DNA]</scope>
    <source>
        <strain evidence="1 2">LMG 11586</strain>
    </source>
</reference>
<sequence>MTGVTMTTEQHCADRADARRDRIADTVRRLGTQLREDRRERGPHVADAAWVDEPFDDWLAMLHEGKPLARTSMLALAVGMDQTLAVRDALIVSIVGGADGARKAVLMDFASRPHAPEVCARMGRLLTAAFTDEHGGLDKARCRAAVGALKDMAGIVPERYRVQPLTIMAYVLWWLGKDEAVEYALEALAIDERCSLAAIVLGAMRRGIYPVWLR</sequence>
<evidence type="ECO:0008006" key="3">
    <source>
        <dbReference type="Google" id="ProtNLM"/>
    </source>
</evidence>
<organism evidence="1 2">
    <name type="scientific">Bifidobacterium pullorum subsp. gallinarum</name>
    <dbReference type="NCBI Taxonomy" id="78344"/>
    <lineage>
        <taxon>Bacteria</taxon>
        <taxon>Bacillati</taxon>
        <taxon>Actinomycetota</taxon>
        <taxon>Actinomycetes</taxon>
        <taxon>Bifidobacteriales</taxon>
        <taxon>Bifidobacteriaceae</taxon>
        <taxon>Bifidobacterium</taxon>
    </lineage>
</organism>
<comment type="caution">
    <text evidence="1">The sequence shown here is derived from an EMBL/GenBank/DDBJ whole genome shotgun (WGS) entry which is preliminary data.</text>
</comment>
<gene>
    <name evidence="1" type="ORF">BIGA_0601</name>
</gene>